<evidence type="ECO:0000313" key="1">
    <source>
        <dbReference type="EMBL" id="HEC72881.1"/>
    </source>
</evidence>
<dbReference type="Proteomes" id="UP000886384">
    <property type="component" value="Unassembled WGS sequence"/>
</dbReference>
<sequence>MHPRYAAIFGIENLELNQHFRSDSIVEQVCEQSSTAQPLTVALNTQLFADLKRAVAPLPIEQVVQSDSFAWHNGLLSVPSSQLTADNKRALWALMSKHLDNL</sequence>
<dbReference type="AlphaFoldDB" id="A0A7C1VQF4"/>
<name>A0A7C1VQF4_9GAMM</name>
<reference evidence="1" key="1">
    <citation type="journal article" date="2020" name="mSystems">
        <title>Genome- and Community-Level Interaction Insights into Carbon Utilization and Element Cycling Functions of Hydrothermarchaeota in Hydrothermal Sediment.</title>
        <authorList>
            <person name="Zhou Z."/>
            <person name="Liu Y."/>
            <person name="Xu W."/>
            <person name="Pan J."/>
            <person name="Luo Z.H."/>
            <person name="Li M."/>
        </authorList>
    </citation>
    <scope>NUCLEOTIDE SEQUENCE [LARGE SCALE GENOMIC DNA]</scope>
    <source>
        <strain evidence="1">HyVt-380</strain>
    </source>
</reference>
<dbReference type="EMBL" id="DRHY01000020">
    <property type="protein sequence ID" value="HEC72881.1"/>
    <property type="molecule type" value="Genomic_DNA"/>
</dbReference>
<accession>A0A7C1VQF4</accession>
<protein>
    <submittedName>
        <fullName evidence="1">Uncharacterized protein</fullName>
    </submittedName>
</protein>
<gene>
    <name evidence="1" type="ORF">ENI26_00740</name>
</gene>
<comment type="caution">
    <text evidence="1">The sequence shown here is derived from an EMBL/GenBank/DDBJ whole genome shotgun (WGS) entry which is preliminary data.</text>
</comment>
<proteinExistence type="predicted"/>
<organism evidence="1">
    <name type="scientific">Methylophaga aminisulfidivorans</name>
    <dbReference type="NCBI Taxonomy" id="230105"/>
    <lineage>
        <taxon>Bacteria</taxon>
        <taxon>Pseudomonadati</taxon>
        <taxon>Pseudomonadota</taxon>
        <taxon>Gammaproteobacteria</taxon>
        <taxon>Thiotrichales</taxon>
        <taxon>Piscirickettsiaceae</taxon>
        <taxon>Methylophaga</taxon>
    </lineage>
</organism>